<evidence type="ECO:0000256" key="1">
    <source>
        <dbReference type="ARBA" id="ARBA00001946"/>
    </source>
</evidence>
<dbReference type="UniPathway" id="UPA00047">
    <property type="reaction ID" value="UER00056"/>
</dbReference>
<dbReference type="SUPFAM" id="SSF48179">
    <property type="entry name" value="6-phosphogluconate dehydrogenase C-terminal domain-like"/>
    <property type="match status" value="1"/>
</dbReference>
<reference evidence="14 15" key="1">
    <citation type="submission" date="2019-11" db="EMBL/GenBank/DDBJ databases">
        <title>Genome sequence of Moorella glycerini DSM11254.</title>
        <authorList>
            <person name="Poehlein A."/>
            <person name="Boeer T."/>
            <person name="Daniel R."/>
        </authorList>
    </citation>
    <scope>NUCLEOTIDE SEQUENCE [LARGE SCALE GENOMIC DNA]</scope>
    <source>
        <strain evidence="14 15">DSM 11254</strain>
    </source>
</reference>
<dbReference type="NCBIfam" id="TIGR00465">
    <property type="entry name" value="ilvC"/>
    <property type="match status" value="1"/>
</dbReference>
<dbReference type="Proteomes" id="UP000425916">
    <property type="component" value="Chromosome"/>
</dbReference>
<comment type="similarity">
    <text evidence="4 11">Belongs to the ketol-acid reductoisomerase family.</text>
</comment>
<evidence type="ECO:0000256" key="10">
    <source>
        <dbReference type="NCBIfam" id="TIGR00465"/>
    </source>
</evidence>
<protein>
    <recommendedName>
        <fullName evidence="10">Ketol-acid reductoisomerase</fullName>
        <ecNumber evidence="10">1.1.1.86</ecNumber>
    </recommendedName>
</protein>
<dbReference type="EC" id="1.1.1.86" evidence="10"/>
<comment type="caution">
    <text evidence="11">Lacks conserved residue(s) required for the propagation of feature annotation.</text>
</comment>
<evidence type="ECO:0000313" key="15">
    <source>
        <dbReference type="Proteomes" id="UP000425916"/>
    </source>
</evidence>
<evidence type="ECO:0000256" key="7">
    <source>
        <dbReference type="ARBA" id="ARBA00022842"/>
    </source>
</evidence>
<keyword evidence="9 11" id="KW-0100">Branched-chain amino acid biosynthesis</keyword>
<comment type="pathway">
    <text evidence="2">Amino-acid biosynthesis; L-valine biosynthesis; L-valine from pyruvate: step 2/4.</text>
</comment>
<evidence type="ECO:0000256" key="2">
    <source>
        <dbReference type="ARBA" id="ARBA00004864"/>
    </source>
</evidence>
<organism evidence="14 15">
    <name type="scientific">Neomoorella glycerini</name>
    <dbReference type="NCBI Taxonomy" id="55779"/>
    <lineage>
        <taxon>Bacteria</taxon>
        <taxon>Bacillati</taxon>
        <taxon>Bacillota</taxon>
        <taxon>Clostridia</taxon>
        <taxon>Neomoorellales</taxon>
        <taxon>Neomoorellaceae</taxon>
        <taxon>Neomoorella</taxon>
    </lineage>
</organism>
<evidence type="ECO:0000259" key="12">
    <source>
        <dbReference type="PROSITE" id="PS51850"/>
    </source>
</evidence>
<feature type="binding site" evidence="11">
    <location>
        <position position="194"/>
    </location>
    <ligand>
        <name>Mg(2+)</name>
        <dbReference type="ChEBI" id="CHEBI:18420"/>
        <label>1</label>
    </ligand>
</feature>
<dbReference type="InterPro" id="IPR008927">
    <property type="entry name" value="6-PGluconate_DH-like_C_sf"/>
</dbReference>
<dbReference type="EMBL" id="CP046244">
    <property type="protein sequence ID" value="QGP93119.1"/>
    <property type="molecule type" value="Genomic_DNA"/>
</dbReference>
<sequence>MPRIYYDQDADLSYLKDKTVAIVGYGNQGRSQALNLRDSGINVIVGNTRDRAWDQAKEDGFETYPVAEAVERADVIALLVPDEIAPQVYEESIVPHLKEGKVLDFASGYNVTYDFIQFPEYIDVIMVAPRMIGRSVRDLFVQGSGGPSLVGVHQDYSGQAWERALAFAKGIGSTRVGAVESSFEEETRCDLFGEQLSGGLLYMIRTAYEIMVANGISEEAAILELVASGEREETVRAMTEMGLFHQLVLHSHTSQYGQLTRGRRMVTDKTRMVMEEIMQEIVTGAFAKEWMLEQQAGLPLFKGLWKQSLRHSFTAAEKRVHDKLARKEKE</sequence>
<accession>A0A6I5ZTW5</accession>
<evidence type="ECO:0000259" key="13">
    <source>
        <dbReference type="PROSITE" id="PS51851"/>
    </source>
</evidence>
<evidence type="ECO:0000256" key="9">
    <source>
        <dbReference type="ARBA" id="ARBA00023304"/>
    </source>
</evidence>
<dbReference type="InterPro" id="IPR013116">
    <property type="entry name" value="KARI_N"/>
</dbReference>
<keyword evidence="5 11" id="KW-0028">Amino-acid biosynthesis</keyword>
<dbReference type="UniPathway" id="UPA00049">
    <property type="reaction ID" value="UER00060"/>
</dbReference>
<dbReference type="RefSeq" id="WP_156274326.1">
    <property type="nucleotide sequence ID" value="NZ_CP046244.1"/>
</dbReference>
<keyword evidence="14" id="KW-0413">Isomerase</keyword>
<comment type="pathway">
    <text evidence="3">Amino-acid biosynthesis; L-isoleucine biosynthesis; L-isoleucine from 2-oxobutanoate: step 2/4.</text>
</comment>
<dbReference type="GO" id="GO:0016853">
    <property type="term" value="F:isomerase activity"/>
    <property type="evidence" value="ECO:0007669"/>
    <property type="project" value="UniProtKB-KW"/>
</dbReference>
<dbReference type="GO" id="GO:0009097">
    <property type="term" value="P:isoleucine biosynthetic process"/>
    <property type="evidence" value="ECO:0007669"/>
    <property type="project" value="UniProtKB-UniRule"/>
</dbReference>
<keyword evidence="8 11" id="KW-0560">Oxidoreductase</keyword>
<evidence type="ECO:0000256" key="4">
    <source>
        <dbReference type="ARBA" id="ARBA00010318"/>
    </source>
</evidence>
<dbReference type="Pfam" id="PF07991">
    <property type="entry name" value="KARI_N"/>
    <property type="match status" value="1"/>
</dbReference>
<dbReference type="AlphaFoldDB" id="A0A6I5ZTW5"/>
<keyword evidence="6 11" id="KW-0479">Metal-binding</keyword>
<proteinExistence type="inferred from homology"/>
<keyword evidence="7 11" id="KW-0460">Magnesium</keyword>
<feature type="binding site" evidence="11">
    <location>
        <position position="190"/>
    </location>
    <ligand>
        <name>Mg(2+)</name>
        <dbReference type="ChEBI" id="CHEBI:18420"/>
        <label>2</label>
    </ligand>
</feature>
<dbReference type="GO" id="GO:0050661">
    <property type="term" value="F:NADP binding"/>
    <property type="evidence" value="ECO:0007669"/>
    <property type="project" value="InterPro"/>
</dbReference>
<dbReference type="PROSITE" id="PS51851">
    <property type="entry name" value="KARI_C"/>
    <property type="match status" value="1"/>
</dbReference>
<evidence type="ECO:0000256" key="6">
    <source>
        <dbReference type="ARBA" id="ARBA00022723"/>
    </source>
</evidence>
<feature type="domain" description="KARI C-terminal knotted" evidence="13">
    <location>
        <begin position="182"/>
        <end position="330"/>
    </location>
</feature>
<dbReference type="InterPro" id="IPR014359">
    <property type="entry name" value="KARI_prok"/>
</dbReference>
<comment type="cofactor">
    <cofactor evidence="1">
        <name>Mg(2+)</name>
        <dbReference type="ChEBI" id="CHEBI:18420"/>
    </cofactor>
</comment>
<name>A0A6I5ZTW5_9FIRM</name>
<dbReference type="InterPro" id="IPR000506">
    <property type="entry name" value="KARI_C"/>
</dbReference>
<dbReference type="GO" id="GO:0009099">
    <property type="term" value="P:L-valine biosynthetic process"/>
    <property type="evidence" value="ECO:0007669"/>
    <property type="project" value="UniProtKB-UniRule"/>
</dbReference>
<evidence type="ECO:0000256" key="3">
    <source>
        <dbReference type="ARBA" id="ARBA00004885"/>
    </source>
</evidence>
<gene>
    <name evidence="14" type="primary">ilvC_1</name>
    <name evidence="14" type="ORF">MGLY_25170</name>
</gene>
<dbReference type="GO" id="GO:0004455">
    <property type="term" value="F:ketol-acid reductoisomerase activity"/>
    <property type="evidence" value="ECO:0007669"/>
    <property type="project" value="UniProtKB-UniRule"/>
</dbReference>
<evidence type="ECO:0000313" key="14">
    <source>
        <dbReference type="EMBL" id="QGP93119.1"/>
    </source>
</evidence>
<dbReference type="GO" id="GO:0046872">
    <property type="term" value="F:metal ion binding"/>
    <property type="evidence" value="ECO:0007669"/>
    <property type="project" value="UniProtKB-UniRule"/>
</dbReference>
<dbReference type="InterPro" id="IPR013023">
    <property type="entry name" value="KARI"/>
</dbReference>
<dbReference type="PIRSF" id="PIRSF000116">
    <property type="entry name" value="IlvC_gammaproteo"/>
    <property type="match status" value="1"/>
</dbReference>
<dbReference type="Gene3D" id="3.40.50.720">
    <property type="entry name" value="NAD(P)-binding Rossmann-like Domain"/>
    <property type="match status" value="1"/>
</dbReference>
<dbReference type="PROSITE" id="PS51850">
    <property type="entry name" value="KARI_N"/>
    <property type="match status" value="1"/>
</dbReference>
<dbReference type="InterPro" id="IPR036291">
    <property type="entry name" value="NAD(P)-bd_dom_sf"/>
</dbReference>
<evidence type="ECO:0000256" key="8">
    <source>
        <dbReference type="ARBA" id="ARBA00023002"/>
    </source>
</evidence>
<dbReference type="PANTHER" id="PTHR21371">
    <property type="entry name" value="KETOL-ACID REDUCTOISOMERASE, MITOCHONDRIAL"/>
    <property type="match status" value="1"/>
</dbReference>
<dbReference type="PANTHER" id="PTHR21371:SF1">
    <property type="entry name" value="KETOL-ACID REDUCTOISOMERASE, MITOCHONDRIAL"/>
    <property type="match status" value="1"/>
</dbReference>
<evidence type="ECO:0000256" key="11">
    <source>
        <dbReference type="PROSITE-ProRule" id="PRU01198"/>
    </source>
</evidence>
<dbReference type="SUPFAM" id="SSF51735">
    <property type="entry name" value="NAD(P)-binding Rossmann-fold domains"/>
    <property type="match status" value="1"/>
</dbReference>
<feature type="binding site" evidence="11">
    <location>
        <position position="190"/>
    </location>
    <ligand>
        <name>Mg(2+)</name>
        <dbReference type="ChEBI" id="CHEBI:18420"/>
        <label>1</label>
    </ligand>
</feature>
<keyword evidence="15" id="KW-1185">Reference proteome</keyword>
<feature type="domain" description="KARI N-terminal Rossmann" evidence="12">
    <location>
        <begin position="1"/>
        <end position="181"/>
    </location>
</feature>
<dbReference type="Gene3D" id="6.10.240.10">
    <property type="match status" value="1"/>
</dbReference>
<evidence type="ECO:0000256" key="5">
    <source>
        <dbReference type="ARBA" id="ARBA00022605"/>
    </source>
</evidence>
<dbReference type="OrthoDB" id="9804088at2"/>
<dbReference type="NCBIfam" id="NF004017">
    <property type="entry name" value="PRK05479.1"/>
    <property type="match status" value="1"/>
</dbReference>
<dbReference type="Pfam" id="PF01450">
    <property type="entry name" value="KARI_C"/>
    <property type="match status" value="1"/>
</dbReference>